<gene>
    <name evidence="2" type="ORF">RRG08_015602</name>
</gene>
<dbReference type="SUPFAM" id="SSF50978">
    <property type="entry name" value="WD40 repeat-like"/>
    <property type="match status" value="1"/>
</dbReference>
<dbReference type="AlphaFoldDB" id="A0AAE0YHS9"/>
<evidence type="ECO:0000313" key="2">
    <source>
        <dbReference type="EMBL" id="KAK3745875.1"/>
    </source>
</evidence>
<organism evidence="2 3">
    <name type="scientific">Elysia crispata</name>
    <name type="common">lettuce slug</name>
    <dbReference type="NCBI Taxonomy" id="231223"/>
    <lineage>
        <taxon>Eukaryota</taxon>
        <taxon>Metazoa</taxon>
        <taxon>Spiralia</taxon>
        <taxon>Lophotrochozoa</taxon>
        <taxon>Mollusca</taxon>
        <taxon>Gastropoda</taxon>
        <taxon>Heterobranchia</taxon>
        <taxon>Euthyneura</taxon>
        <taxon>Panpulmonata</taxon>
        <taxon>Sacoglossa</taxon>
        <taxon>Placobranchoidea</taxon>
        <taxon>Plakobranchidae</taxon>
        <taxon>Elysia</taxon>
    </lineage>
</organism>
<feature type="compositionally biased region" description="Basic and acidic residues" evidence="1">
    <location>
        <begin position="105"/>
        <end position="125"/>
    </location>
</feature>
<dbReference type="Proteomes" id="UP001283361">
    <property type="component" value="Unassembled WGS sequence"/>
</dbReference>
<feature type="compositionally biased region" description="Low complexity" evidence="1">
    <location>
        <begin position="133"/>
        <end position="148"/>
    </location>
</feature>
<dbReference type="EMBL" id="JAWDGP010006188">
    <property type="protein sequence ID" value="KAK3745875.1"/>
    <property type="molecule type" value="Genomic_DNA"/>
</dbReference>
<evidence type="ECO:0000313" key="3">
    <source>
        <dbReference type="Proteomes" id="UP001283361"/>
    </source>
</evidence>
<comment type="caution">
    <text evidence="2">The sequence shown here is derived from an EMBL/GenBank/DDBJ whole genome shotgun (WGS) entry which is preliminary data.</text>
</comment>
<sequence>MATREEREKDYELLFLLDLEGRVACEIKEIVRKVKESFLNADPGSEILLKVANEYLVNFNRNKPDALKQLLAEEQSRKREQSLPPDSTVKQKKVKPQETAGEGSSLDKRERGKKKDTPVQKEKVKLPTSTNYEATASSSRSTEATSSELTPARATSSQSEPTIDQHPYAMVKREQFSVQISENETEPDVTDVKLLPGGFIVIADKSNYCIKLFDTQGQSLCSKKFKNPPLSLAVFDAKATLNWEVGVSFQRSKFIFILEVKPPNEITILHEIKTKGACQNLAAFDCNHLACGYQNIPGIDSINRKDNALSKLSSNVKPSSLAATADGCKIMCTSVSEVVILSSDGGEPIRTEVSDIKKPCGITVVGDQLIIADKKSLHLARTTEDGKVAYIRNLWSLPGDGDSIVSVSANQEICVCSTKKGVIYVLDKNE</sequence>
<protein>
    <submittedName>
        <fullName evidence="2">Uncharacterized protein</fullName>
    </submittedName>
</protein>
<proteinExistence type="predicted"/>
<feature type="compositionally biased region" description="Polar residues" evidence="1">
    <location>
        <begin position="153"/>
        <end position="162"/>
    </location>
</feature>
<name>A0AAE0YHS9_9GAST</name>
<accession>A0AAE0YHS9</accession>
<evidence type="ECO:0000256" key="1">
    <source>
        <dbReference type="SAM" id="MobiDB-lite"/>
    </source>
</evidence>
<reference evidence="2" key="1">
    <citation type="journal article" date="2023" name="G3 (Bethesda)">
        <title>A reference genome for the long-term kleptoplast-retaining sea slug Elysia crispata morphotype clarki.</title>
        <authorList>
            <person name="Eastman K.E."/>
            <person name="Pendleton A.L."/>
            <person name="Shaikh M.A."/>
            <person name="Suttiyut T."/>
            <person name="Ogas R."/>
            <person name="Tomko P."/>
            <person name="Gavelis G."/>
            <person name="Widhalm J.R."/>
            <person name="Wisecaver J.H."/>
        </authorList>
    </citation>
    <scope>NUCLEOTIDE SEQUENCE</scope>
    <source>
        <strain evidence="2">ECLA1</strain>
    </source>
</reference>
<keyword evidence="3" id="KW-1185">Reference proteome</keyword>
<dbReference type="InterPro" id="IPR036322">
    <property type="entry name" value="WD40_repeat_dom_sf"/>
</dbReference>
<feature type="region of interest" description="Disordered" evidence="1">
    <location>
        <begin position="74"/>
        <end position="167"/>
    </location>
</feature>